<dbReference type="EMBL" id="JAKEVZ010000022">
    <property type="protein sequence ID" value="MCF1753165.1"/>
    <property type="molecule type" value="Genomic_DNA"/>
</dbReference>
<accession>A0ABS9BZS6</accession>
<dbReference type="NCBIfam" id="NF047399">
    <property type="entry name" value="BrnA_antitoxin_add"/>
    <property type="match status" value="1"/>
</dbReference>
<sequence length="78" mass="9057">MKKQSITASEFDQKFEENEDLTDFLVKESISKPGLKPKRVSVDFPEWMVHRLDMAAQKLGITRQSLIKVFISEKLKES</sequence>
<organism evidence="1 2">
    <name type="scientific">Mariniradius sediminis</name>
    <dbReference type="NCBI Taxonomy" id="2909237"/>
    <lineage>
        <taxon>Bacteria</taxon>
        <taxon>Pseudomonadati</taxon>
        <taxon>Bacteroidota</taxon>
        <taxon>Cytophagia</taxon>
        <taxon>Cytophagales</taxon>
        <taxon>Cyclobacteriaceae</taxon>
        <taxon>Mariniradius</taxon>
    </lineage>
</organism>
<proteinExistence type="predicted"/>
<evidence type="ECO:0000313" key="1">
    <source>
        <dbReference type="EMBL" id="MCF1753165.1"/>
    </source>
</evidence>
<name>A0ABS9BZS6_9BACT</name>
<dbReference type="Proteomes" id="UP001201449">
    <property type="component" value="Unassembled WGS sequence"/>
</dbReference>
<dbReference type="RefSeq" id="WP_008629058.1">
    <property type="nucleotide sequence ID" value="NZ_JAKEVZ010000022.1"/>
</dbReference>
<dbReference type="InterPro" id="IPR010985">
    <property type="entry name" value="Ribbon_hlx_hlx"/>
</dbReference>
<reference evidence="1 2" key="1">
    <citation type="submission" date="2022-01" db="EMBL/GenBank/DDBJ databases">
        <title>Mariniradius saccharolyticus sp. nov., isolated from sediment of a river.</title>
        <authorList>
            <person name="Liu H."/>
        </authorList>
    </citation>
    <scope>NUCLEOTIDE SEQUENCE [LARGE SCALE GENOMIC DNA]</scope>
    <source>
        <strain evidence="1 2">RY-2</strain>
    </source>
</reference>
<protein>
    <submittedName>
        <fullName evidence="1">BrnA antitoxin family protein</fullName>
    </submittedName>
</protein>
<gene>
    <name evidence="1" type="ORF">L0U89_19045</name>
</gene>
<dbReference type="Pfam" id="PF12441">
    <property type="entry name" value="CopG_antitoxin"/>
    <property type="match status" value="1"/>
</dbReference>
<evidence type="ECO:0000313" key="2">
    <source>
        <dbReference type="Proteomes" id="UP001201449"/>
    </source>
</evidence>
<dbReference type="SUPFAM" id="SSF47598">
    <property type="entry name" value="Ribbon-helix-helix"/>
    <property type="match status" value="1"/>
</dbReference>
<dbReference type="InterPro" id="IPR022148">
    <property type="entry name" value="CopG_antitoxin"/>
</dbReference>
<keyword evidence="2" id="KW-1185">Reference proteome</keyword>
<comment type="caution">
    <text evidence="1">The sequence shown here is derived from an EMBL/GenBank/DDBJ whole genome shotgun (WGS) entry which is preliminary data.</text>
</comment>